<evidence type="ECO:0000259" key="1">
    <source>
        <dbReference type="Pfam" id="PF03819"/>
    </source>
</evidence>
<proteinExistence type="predicted"/>
<dbReference type="InterPro" id="IPR004518">
    <property type="entry name" value="MazG-like_dom"/>
</dbReference>
<accession>A8M8V6</accession>
<dbReference type="RefSeq" id="WP_012186394.1">
    <property type="nucleotide sequence ID" value="NC_009954.1"/>
</dbReference>
<organism evidence="2 3">
    <name type="scientific">Caldivirga maquilingensis (strain ATCC 700844 / DSM 13496 / JCM 10307 / IC-167)</name>
    <dbReference type="NCBI Taxonomy" id="397948"/>
    <lineage>
        <taxon>Archaea</taxon>
        <taxon>Thermoproteota</taxon>
        <taxon>Thermoprotei</taxon>
        <taxon>Thermoproteales</taxon>
        <taxon>Thermoproteaceae</taxon>
        <taxon>Caldivirga</taxon>
    </lineage>
</organism>
<reference evidence="2 3" key="1">
    <citation type="submission" date="2007-10" db="EMBL/GenBank/DDBJ databases">
        <title>Complete sequence of Caldivirga maquilingensis IC-167.</title>
        <authorList>
            <consortium name="US DOE Joint Genome Institute"/>
            <person name="Copeland A."/>
            <person name="Lucas S."/>
            <person name="Lapidus A."/>
            <person name="Barry K."/>
            <person name="Glavina del Rio T."/>
            <person name="Dalin E."/>
            <person name="Tice H."/>
            <person name="Pitluck S."/>
            <person name="Saunders E."/>
            <person name="Brettin T."/>
            <person name="Bruce D."/>
            <person name="Detter J.C."/>
            <person name="Han C."/>
            <person name="Schmutz J."/>
            <person name="Larimer F."/>
            <person name="Land M."/>
            <person name="Hauser L."/>
            <person name="Kyrpides N."/>
            <person name="Ivanova N."/>
            <person name="Biddle J.F."/>
            <person name="Zhang Z."/>
            <person name="Fitz-Gibbon S.T."/>
            <person name="Lowe T.M."/>
            <person name="Saltikov C."/>
            <person name="House C.H."/>
            <person name="Richardson P."/>
        </authorList>
    </citation>
    <scope>NUCLEOTIDE SEQUENCE [LARGE SCALE GENOMIC DNA]</scope>
    <source>
        <strain evidence="3">ATCC 700844 / DSM 13496 / JCM 10307 / IC-167</strain>
    </source>
</reference>
<dbReference type="Pfam" id="PF03819">
    <property type="entry name" value="MazG"/>
    <property type="match status" value="1"/>
</dbReference>
<dbReference type="EMBL" id="CP000852">
    <property type="protein sequence ID" value="ABW02175.1"/>
    <property type="molecule type" value="Genomic_DNA"/>
</dbReference>
<evidence type="ECO:0000313" key="3">
    <source>
        <dbReference type="Proteomes" id="UP000001137"/>
    </source>
</evidence>
<name>A8M8V6_CALMQ</name>
<sequence length="86" mass="9981">MEIREAQELIRRAYFEKDSRRGLYQTFTWLVEEVGELADSLLKGDEEAKMEEIADVFAWLLSVANLLNIDVEEAFKRKYITNGAPP</sequence>
<dbReference type="STRING" id="397948.Cmaq_1349"/>
<dbReference type="PANTHER" id="PTHR42702">
    <property type="entry name" value="NUCLEOTIDE PYROPHOSPHOHYDROLASE"/>
    <property type="match status" value="1"/>
</dbReference>
<dbReference type="OrthoDB" id="49823at2157"/>
<keyword evidence="2" id="KW-0378">Hydrolase</keyword>
<feature type="domain" description="NTP pyrophosphohydrolase MazG-like" evidence="1">
    <location>
        <begin position="26"/>
        <end position="77"/>
    </location>
</feature>
<gene>
    <name evidence="2" type="ordered locus">Cmaq_1349</name>
</gene>
<protein>
    <submittedName>
        <fullName evidence="2">MazG nucleotide pyrophosphohydrolase</fullName>
    </submittedName>
</protein>
<dbReference type="CDD" id="cd11535">
    <property type="entry name" value="NTP-PPase_SsMazG"/>
    <property type="match status" value="1"/>
</dbReference>
<dbReference type="GeneID" id="5710355"/>
<dbReference type="PANTHER" id="PTHR42702:SF1">
    <property type="entry name" value="REGULATORY PROTEIN FOR BETA-LACTAMASE"/>
    <property type="match status" value="1"/>
</dbReference>
<dbReference type="HOGENOM" id="CLU_166059_0_0_2"/>
<dbReference type="AlphaFoldDB" id="A8M8V6"/>
<dbReference type="Proteomes" id="UP000001137">
    <property type="component" value="Chromosome"/>
</dbReference>
<keyword evidence="3" id="KW-1185">Reference proteome</keyword>
<dbReference type="Gene3D" id="1.10.287.1080">
    <property type="entry name" value="MazG-like"/>
    <property type="match status" value="1"/>
</dbReference>
<dbReference type="eggNOG" id="arCOG01084">
    <property type="taxonomic scope" value="Archaea"/>
</dbReference>
<evidence type="ECO:0000313" key="2">
    <source>
        <dbReference type="EMBL" id="ABW02175.1"/>
    </source>
</evidence>
<dbReference type="KEGG" id="cma:Cmaq_1349"/>
<dbReference type="SUPFAM" id="SSF101386">
    <property type="entry name" value="all-alpha NTP pyrophosphatases"/>
    <property type="match status" value="1"/>
</dbReference>
<dbReference type="GO" id="GO:0016787">
    <property type="term" value="F:hydrolase activity"/>
    <property type="evidence" value="ECO:0007669"/>
    <property type="project" value="UniProtKB-KW"/>
</dbReference>